<proteinExistence type="predicted"/>
<dbReference type="AlphaFoldDB" id="A0A381SDF3"/>
<evidence type="ECO:0000313" key="1">
    <source>
        <dbReference type="EMBL" id="SVA01519.1"/>
    </source>
</evidence>
<protein>
    <submittedName>
        <fullName evidence="1">Uncharacterized protein</fullName>
    </submittedName>
</protein>
<organism evidence="1">
    <name type="scientific">marine metagenome</name>
    <dbReference type="NCBI Taxonomy" id="408172"/>
    <lineage>
        <taxon>unclassified sequences</taxon>
        <taxon>metagenomes</taxon>
        <taxon>ecological metagenomes</taxon>
    </lineage>
</organism>
<accession>A0A381SDF3</accession>
<sequence>MPKSRSIKLVVGLAAVFLLPWLFLRTLRDTIAQPYDAGEFSFSGWTLTLNDGVSPGGASLGLQPPTMLLSSLFDQLFERTMASMTTPGGSVIPIVLRSELRGEVATVLPAVEILEMARAAGLERATLDPVCMAVKRQPFSGRTRELYFVLFDSPETLAFRRSLRDLVAERGVDGAFTEDRLNLVLPIAGSDAGFDTWWPLAVDRDTDCQAPIL</sequence>
<name>A0A381SDF3_9ZZZZ</name>
<gene>
    <name evidence="1" type="ORF">METZ01_LOCUS54373</name>
</gene>
<dbReference type="EMBL" id="UINC01002911">
    <property type="protein sequence ID" value="SVA01519.1"/>
    <property type="molecule type" value="Genomic_DNA"/>
</dbReference>
<reference evidence="1" key="1">
    <citation type="submission" date="2018-05" db="EMBL/GenBank/DDBJ databases">
        <authorList>
            <person name="Lanie J.A."/>
            <person name="Ng W.-L."/>
            <person name="Kazmierczak K.M."/>
            <person name="Andrzejewski T.M."/>
            <person name="Davidsen T.M."/>
            <person name="Wayne K.J."/>
            <person name="Tettelin H."/>
            <person name="Glass J.I."/>
            <person name="Rusch D."/>
            <person name="Podicherti R."/>
            <person name="Tsui H.-C.T."/>
            <person name="Winkler M.E."/>
        </authorList>
    </citation>
    <scope>NUCLEOTIDE SEQUENCE</scope>
</reference>